<evidence type="ECO:0000313" key="2">
    <source>
        <dbReference type="Proteomes" id="UP000278085"/>
    </source>
</evidence>
<dbReference type="RefSeq" id="WP_126077516.1">
    <property type="nucleotide sequence ID" value="NZ_CP051166.1"/>
</dbReference>
<accession>A0A430HDI4</accession>
<keyword evidence="2" id="KW-1185">Reference proteome</keyword>
<sequence length="214" mass="24182">MSKQKKVKMIDGSKCSAWQVLTAANAYYELSNVFTDSLPERLEGADHALLNMDAGVASATNRILALELYLKALFIGANLSFAGVHDLKALFDALPDDIRIEIERCFVLRCGDQEHPVEESYLEFSFQLCVDLATAKLGPKKASPMPDLTLDGLLDRNRSGFIVSRYLFESASHDEMNTFNYEHIPLAILCRVLCEMLELSLPNRFPWYSRTFEF</sequence>
<dbReference type="Proteomes" id="UP000278085">
    <property type="component" value="Unassembled WGS sequence"/>
</dbReference>
<proteinExistence type="predicted"/>
<reference evidence="1 2" key="1">
    <citation type="submission" date="2018-12" db="EMBL/GenBank/DDBJ databases">
        <authorList>
            <person name="Yang E."/>
        </authorList>
    </citation>
    <scope>NUCLEOTIDE SEQUENCE [LARGE SCALE GENOMIC DNA]</scope>
    <source>
        <strain evidence="1 2">SOD</strain>
    </source>
</reference>
<dbReference type="AlphaFoldDB" id="A0A430HDI4"/>
<name>A0A430HDI4_9BURK</name>
<protein>
    <recommendedName>
        <fullName evidence="3">HEPN domain-containing protein</fullName>
    </recommendedName>
</protein>
<comment type="caution">
    <text evidence="1">The sequence shown here is derived from an EMBL/GenBank/DDBJ whole genome shotgun (WGS) entry which is preliminary data.</text>
</comment>
<evidence type="ECO:0008006" key="3">
    <source>
        <dbReference type="Google" id="ProtNLM"/>
    </source>
</evidence>
<evidence type="ECO:0000313" key="1">
    <source>
        <dbReference type="EMBL" id="RSZ55598.1"/>
    </source>
</evidence>
<gene>
    <name evidence="1" type="ORF">EJB06_29020</name>
</gene>
<dbReference type="EMBL" id="RXLQ01000024">
    <property type="protein sequence ID" value="RSZ55598.1"/>
    <property type="molecule type" value="Genomic_DNA"/>
</dbReference>
<organism evidence="1 2">
    <name type="scientific">Massilia atriviolacea</name>
    <dbReference type="NCBI Taxonomy" id="2495579"/>
    <lineage>
        <taxon>Bacteria</taxon>
        <taxon>Pseudomonadati</taxon>
        <taxon>Pseudomonadota</taxon>
        <taxon>Betaproteobacteria</taxon>
        <taxon>Burkholderiales</taxon>
        <taxon>Oxalobacteraceae</taxon>
        <taxon>Telluria group</taxon>
        <taxon>Massilia</taxon>
    </lineage>
</organism>
<dbReference type="OrthoDB" id="9837995at2"/>